<evidence type="ECO:0000313" key="4">
    <source>
        <dbReference type="Proteomes" id="UP000636800"/>
    </source>
</evidence>
<sequence>MACSWSSPEAVNRTFPREPDSGVLVNIDGSMQEQQDREDLFMDASDHLGSGGRTPRPEESMAVVEVGDTPRRRRSRDQDLERLQAQLNASAAECWKYKEEREAFGRELLALRCQLQFLNDQQYLNSEDLVEYQQRLDNRETEHDVLASPTPLHSMVNDCSKLVTHLKDVFNERVSSRGVLLRARDQEIEDLNVTVLEYDMFRDVILSYLGSAKGEWSQYMSETLHLISRRLSVLLASVEAAPSHELFDGGISMVEQKTMLLVEKQKQLLFEIDELGQLLESVKPGCLASRGSELGCVFAVVREELLKSKKKKGDLADKIRELEEGNRKMVIQITDLKEVIEESNAEASKTKTELEHAESRFLATKEKLGIAVTKGKALVQHRDSLKQSLAEKTTELEKCMLELQQKACALEAMERSTGELKLSLSHKTSDLENCLLELQVKSDLLTQTEATVEELNHLLREKTSELEKCLLEVQLKSDALDTCNANAQEVKQLLALNEKKLESCLLESQQKSNNLEIIVANVEELKQSLVAKGYELEKCLMDLEHKSYDLEKTEAIVQELRQSLAEKDVELEKCLLEFHEKSAATLNTSMELCETKDMVCSLQELASSRAQVLEDLGKTIQGVDFPLDLLSLTMVDKVRWLVNQTSYSNKILQANDRVKDALFSLNLPDDISSAELDSQIRWLVQSFMQSKDKLNKFQSEVTHACESSKVELIEALKEVESLASSLLKEKQEKGILEIELEDLKVSHKKLAKDQALIYSEKERLIKLLNEVSASTLDDQSLSSDMDMIEQCIIDIGQKIKSSLTCGKNLERMQNLLHIAYAEKALFEEILEEMLLDGSKLETLADELGRASEEVRALRNEKENVQKEIERLEERNSLLRDKLSMAVKKGKGLLQEREGLKNTLDERNSEIEKLKKELEVQECKVFECMEQIQSLSTCPEKILKLEVDIASLKERREQLEDLLYESKVKLQKLVDSINDIVLYTDKTFEQPIEKVEWIGWRINEIESYSSNLEQELEKVKDEAAFASSRLADVLETVQSLSIQLNSREKHVKDVEDEMNHIQQNKTNVEEELNKKSEESFMLEKKLAEACTTIKSLEGELLLAEEKAADLEAEKNEIESNSKHEIIELSTKLAECVKELTQTQGISENQSAELHACLKQLQIFMKNEGLFPIMIEQFHKVTDSLRKIWLIVLDIHDNFVAEGSYVGHEIKQVPDFANLSSVLNFEDFMKNEVFHREARLEDAGDVTSCKKVVENFYEDVRLLNDRFNSLSRYMDDHILLTLQSLQTTKAEIIQTLHLCKSLNLSIQKLEHQNQSYVFEISSFQNEALRLLSACNDATRELNIQVRELSDYDSELEKVHSDVEFVSQVSSDGGEKNVDISEYVKAADKLLLTCRKIGMQSQNLLKINKDMSASMDNLKLKLYHSELAAEAAIEEKNQIQEKFMKLEGDLETVQNICNVMKTNLNDYQSKEETIKEKEAELMLLEHSLIAKDKGDELISKDQAQILFEKVNKLALMAGSFHIFESWSQQSQFSSPLDKLFFVVDEFPKLQQGINSLTHEKEELQLIIATHAHELEDVKNSVNSIGVNYHDLELKRQELSEVTSILEKFIQKLTGNYSFDDLKTGSVKGLLQILERQITSLSIDYENSKSKLHDLGTSLQEKDMVVKELSTKVKYLEDLHARIQHPDVVKERTLFEPSTSIIGPDITEIEDVGNVSMSSKAPLSASTHARTMRKGSSDHLVLNVGSESDHLITAHESDDKGHVFKSLNTSGLIPKQGRLIADKVDGIWVSGGRILMSKPGARLGLIAYWIFLHFWVLGSIL</sequence>
<gene>
    <name evidence="3" type="ORF">HPP92_009917</name>
</gene>
<feature type="region of interest" description="Disordered" evidence="2">
    <location>
        <begin position="45"/>
        <end position="78"/>
    </location>
</feature>
<keyword evidence="4" id="KW-1185">Reference proteome</keyword>
<dbReference type="Gene3D" id="1.10.287.1490">
    <property type="match status" value="1"/>
</dbReference>
<feature type="region of interest" description="Disordered" evidence="2">
    <location>
        <begin position="1"/>
        <end position="24"/>
    </location>
</feature>
<evidence type="ECO:0000256" key="2">
    <source>
        <dbReference type="SAM" id="MobiDB-lite"/>
    </source>
</evidence>
<comment type="caution">
    <text evidence="3">The sequence shown here is derived from an EMBL/GenBank/DDBJ whole genome shotgun (WGS) entry which is preliminary data.</text>
</comment>
<protein>
    <submittedName>
        <fullName evidence="3">Uncharacterized protein</fullName>
    </submittedName>
</protein>
<dbReference type="PANTHER" id="PTHR43939">
    <property type="entry name" value="COILED-COIL DOMAIN-CONTAINING PROTEIN 158"/>
    <property type="match status" value="1"/>
</dbReference>
<name>A0A835RGA6_VANPL</name>
<feature type="coiled-coil region" evidence="1">
    <location>
        <begin position="1426"/>
        <end position="1484"/>
    </location>
</feature>
<feature type="coiled-coil region" evidence="1">
    <location>
        <begin position="550"/>
        <end position="577"/>
    </location>
</feature>
<accession>A0A835RGA6</accession>
<organism evidence="3 4">
    <name type="scientific">Vanilla planifolia</name>
    <name type="common">Vanilla</name>
    <dbReference type="NCBI Taxonomy" id="51239"/>
    <lineage>
        <taxon>Eukaryota</taxon>
        <taxon>Viridiplantae</taxon>
        <taxon>Streptophyta</taxon>
        <taxon>Embryophyta</taxon>
        <taxon>Tracheophyta</taxon>
        <taxon>Spermatophyta</taxon>
        <taxon>Magnoliopsida</taxon>
        <taxon>Liliopsida</taxon>
        <taxon>Asparagales</taxon>
        <taxon>Orchidaceae</taxon>
        <taxon>Vanilloideae</taxon>
        <taxon>Vanilleae</taxon>
        <taxon>Vanilla</taxon>
    </lineage>
</organism>
<evidence type="ECO:0000256" key="1">
    <source>
        <dbReference type="SAM" id="Coils"/>
    </source>
</evidence>
<dbReference type="Proteomes" id="UP000636800">
    <property type="component" value="Unassembled WGS sequence"/>
</dbReference>
<dbReference type="EMBL" id="JADCNL010000004">
    <property type="protein sequence ID" value="KAG0485838.1"/>
    <property type="molecule type" value="Genomic_DNA"/>
</dbReference>
<feature type="coiled-coil region" evidence="1">
    <location>
        <begin position="840"/>
        <end position="968"/>
    </location>
</feature>
<evidence type="ECO:0000313" key="3">
    <source>
        <dbReference type="EMBL" id="KAG0485838.1"/>
    </source>
</evidence>
<dbReference type="PANTHER" id="PTHR43939:SF68">
    <property type="entry name" value="CENTROSOMAL PROTEIN OF 290 KDA-LIKE"/>
    <property type="match status" value="1"/>
</dbReference>
<dbReference type="OrthoDB" id="2143914at2759"/>
<dbReference type="SUPFAM" id="SSF57997">
    <property type="entry name" value="Tropomyosin"/>
    <property type="match status" value="1"/>
</dbReference>
<proteinExistence type="predicted"/>
<reference evidence="3 4" key="1">
    <citation type="journal article" date="2020" name="Nat. Food">
        <title>A phased Vanilla planifolia genome enables genetic improvement of flavour and production.</title>
        <authorList>
            <person name="Hasing T."/>
            <person name="Tang H."/>
            <person name="Brym M."/>
            <person name="Khazi F."/>
            <person name="Huang T."/>
            <person name="Chambers A.H."/>
        </authorList>
    </citation>
    <scope>NUCLEOTIDE SEQUENCE [LARGE SCALE GENOMIC DNA]</scope>
    <source>
        <tissue evidence="3">Leaf</tissue>
    </source>
</reference>
<feature type="coiled-coil region" evidence="1">
    <location>
        <begin position="1001"/>
        <end position="1119"/>
    </location>
</feature>
<feature type="coiled-coil region" evidence="1">
    <location>
        <begin position="333"/>
        <end position="402"/>
    </location>
</feature>
<feature type="coiled-coil region" evidence="1">
    <location>
        <begin position="445"/>
        <end position="472"/>
    </location>
</feature>
<keyword evidence="1" id="KW-0175">Coiled coil</keyword>